<dbReference type="NCBIfam" id="TIGR01563">
    <property type="entry name" value="gp16_SPP1"/>
    <property type="match status" value="1"/>
</dbReference>
<dbReference type="RefSeq" id="WP_271165689.1">
    <property type="nucleotide sequence ID" value="NZ_BSFD01000009.1"/>
</dbReference>
<accession>A0ABQ5T9L6</accession>
<organism evidence="1 2">
    <name type="scientific">Brevundimonas intermedia</name>
    <dbReference type="NCBI Taxonomy" id="74315"/>
    <lineage>
        <taxon>Bacteria</taxon>
        <taxon>Pseudomonadati</taxon>
        <taxon>Pseudomonadota</taxon>
        <taxon>Alphaproteobacteria</taxon>
        <taxon>Caulobacterales</taxon>
        <taxon>Caulobacteraceae</taxon>
        <taxon>Brevundimonas</taxon>
    </lineage>
</organism>
<name>A0ABQ5T9L6_9CAUL</name>
<keyword evidence="2" id="KW-1185">Reference proteome</keyword>
<protein>
    <recommendedName>
        <fullName evidence="3">Head-tail adaptor protein</fullName>
    </recommendedName>
</protein>
<gene>
    <name evidence="1" type="ORF">GCM10017620_24670</name>
</gene>
<reference evidence="1" key="2">
    <citation type="submission" date="2023-01" db="EMBL/GenBank/DDBJ databases">
        <authorList>
            <person name="Sun Q."/>
            <person name="Evtushenko L."/>
        </authorList>
    </citation>
    <scope>NUCLEOTIDE SEQUENCE</scope>
    <source>
        <strain evidence="1">VKM B-1499</strain>
    </source>
</reference>
<evidence type="ECO:0000313" key="2">
    <source>
        <dbReference type="Proteomes" id="UP001143509"/>
    </source>
</evidence>
<sequence length="110" mass="12281">MEAGNLDRRITLQRATITRDGYNNEVATWNDLVTVWAGYAPVSDGERFRAGERASEISARFTIRHSSQVADLSPKDQLVFSGRTFAITRVKEIGRREGLEITVVGRDDAP</sequence>
<reference evidence="1" key="1">
    <citation type="journal article" date="2014" name="Int. J. Syst. Evol. Microbiol.">
        <title>Complete genome of a new Firmicutes species belonging to the dominant human colonic microbiota ('Ruminococcus bicirculans') reveals two chromosomes and a selective capacity to utilize plant glucans.</title>
        <authorList>
            <consortium name="NISC Comparative Sequencing Program"/>
            <person name="Wegmann U."/>
            <person name="Louis P."/>
            <person name="Goesmann A."/>
            <person name="Henrissat B."/>
            <person name="Duncan S.H."/>
            <person name="Flint H.J."/>
        </authorList>
    </citation>
    <scope>NUCLEOTIDE SEQUENCE</scope>
    <source>
        <strain evidence="1">VKM B-1499</strain>
    </source>
</reference>
<comment type="caution">
    <text evidence="1">The sequence shown here is derived from an EMBL/GenBank/DDBJ whole genome shotgun (WGS) entry which is preliminary data.</text>
</comment>
<dbReference type="InterPro" id="IPR008767">
    <property type="entry name" value="Phage_SPP1_head-tail_adaptor"/>
</dbReference>
<evidence type="ECO:0008006" key="3">
    <source>
        <dbReference type="Google" id="ProtNLM"/>
    </source>
</evidence>
<dbReference type="EMBL" id="BSFD01000009">
    <property type="protein sequence ID" value="GLK49494.1"/>
    <property type="molecule type" value="Genomic_DNA"/>
</dbReference>
<dbReference type="InterPro" id="IPR038666">
    <property type="entry name" value="SSP1_head-tail_sf"/>
</dbReference>
<dbReference type="Proteomes" id="UP001143509">
    <property type="component" value="Unassembled WGS sequence"/>
</dbReference>
<evidence type="ECO:0000313" key="1">
    <source>
        <dbReference type="EMBL" id="GLK49494.1"/>
    </source>
</evidence>
<dbReference type="Pfam" id="PF05521">
    <property type="entry name" value="Phage_HCP"/>
    <property type="match status" value="1"/>
</dbReference>
<proteinExistence type="predicted"/>
<dbReference type="Gene3D" id="2.40.10.270">
    <property type="entry name" value="Bacteriophage SPP1 head-tail adaptor protein"/>
    <property type="match status" value="1"/>
</dbReference>